<dbReference type="SUPFAM" id="SSF53720">
    <property type="entry name" value="ALDH-like"/>
    <property type="match status" value="1"/>
</dbReference>
<keyword evidence="1" id="KW-0560">Oxidoreductase</keyword>
<dbReference type="AlphaFoldDB" id="A0A2S7U208"/>
<dbReference type="RefSeq" id="WP_105042717.1">
    <property type="nucleotide sequence ID" value="NZ_MQWA01000001.1"/>
</dbReference>
<feature type="region of interest" description="Disordered" evidence="2">
    <location>
        <begin position="1"/>
        <end position="29"/>
    </location>
</feature>
<keyword evidence="5" id="KW-1185">Reference proteome</keyword>
<evidence type="ECO:0000313" key="4">
    <source>
        <dbReference type="EMBL" id="PQJ28213.1"/>
    </source>
</evidence>
<comment type="caution">
    <text evidence="4">The sequence shown here is derived from an EMBL/GenBank/DDBJ whole genome shotgun (WGS) entry which is preliminary data.</text>
</comment>
<dbReference type="PANTHER" id="PTHR43353:SF3">
    <property type="entry name" value="ALDEHYDE DEHYDROGENASE-RELATED"/>
    <property type="match status" value="1"/>
</dbReference>
<dbReference type="PANTHER" id="PTHR43353">
    <property type="entry name" value="SUCCINATE-SEMIALDEHYDE DEHYDROGENASE, MITOCHONDRIAL"/>
    <property type="match status" value="1"/>
</dbReference>
<feature type="domain" description="Aldehyde dehydrogenase" evidence="3">
    <location>
        <begin position="18"/>
        <end position="467"/>
    </location>
</feature>
<dbReference type="Proteomes" id="UP000239907">
    <property type="component" value="Unassembled WGS sequence"/>
</dbReference>
<dbReference type="InterPro" id="IPR016162">
    <property type="entry name" value="Ald_DH_N"/>
</dbReference>
<evidence type="ECO:0000256" key="2">
    <source>
        <dbReference type="SAM" id="MobiDB-lite"/>
    </source>
</evidence>
<dbReference type="OrthoDB" id="9770537at2"/>
<dbReference type="GO" id="GO:0016620">
    <property type="term" value="F:oxidoreductase activity, acting on the aldehyde or oxo group of donors, NAD or NADP as acceptor"/>
    <property type="evidence" value="ECO:0007669"/>
    <property type="project" value="InterPro"/>
</dbReference>
<dbReference type="InterPro" id="IPR050740">
    <property type="entry name" value="Aldehyde_DH_Superfamily"/>
</dbReference>
<protein>
    <submittedName>
        <fullName evidence="4">Aldehyde dehydrogenase (NADP(+))</fullName>
    </submittedName>
</protein>
<accession>A0A2S7U208</accession>
<organism evidence="4 5">
    <name type="scientific">Rubritalea profundi</name>
    <dbReference type="NCBI Taxonomy" id="1658618"/>
    <lineage>
        <taxon>Bacteria</taxon>
        <taxon>Pseudomonadati</taxon>
        <taxon>Verrucomicrobiota</taxon>
        <taxon>Verrucomicrobiia</taxon>
        <taxon>Verrucomicrobiales</taxon>
        <taxon>Rubritaleaceae</taxon>
        <taxon>Rubritalea</taxon>
    </lineage>
</organism>
<proteinExistence type="predicted"/>
<gene>
    <name evidence="4" type="ORF">BSZ32_06645</name>
</gene>
<dbReference type="InterPro" id="IPR016161">
    <property type="entry name" value="Ald_DH/histidinol_DH"/>
</dbReference>
<dbReference type="EMBL" id="MQWA01000001">
    <property type="protein sequence ID" value="PQJ28213.1"/>
    <property type="molecule type" value="Genomic_DNA"/>
</dbReference>
<dbReference type="InterPro" id="IPR015590">
    <property type="entry name" value="Aldehyde_DH_dom"/>
</dbReference>
<evidence type="ECO:0000313" key="5">
    <source>
        <dbReference type="Proteomes" id="UP000239907"/>
    </source>
</evidence>
<dbReference type="InterPro" id="IPR044151">
    <property type="entry name" value="ALDH_KGSADH"/>
</dbReference>
<dbReference type="Gene3D" id="3.40.605.10">
    <property type="entry name" value="Aldehyde Dehydrogenase, Chain A, domain 1"/>
    <property type="match status" value="1"/>
</dbReference>
<reference evidence="4 5" key="1">
    <citation type="submission" date="2016-12" db="EMBL/GenBank/DDBJ databases">
        <title>Study of bacterial adaptation to deep sea.</title>
        <authorList>
            <person name="Song J."/>
            <person name="Yoshizawa S."/>
            <person name="Kogure K."/>
        </authorList>
    </citation>
    <scope>NUCLEOTIDE SEQUENCE [LARGE SCALE GENOMIC DNA]</scope>
    <source>
        <strain evidence="4 5">SAORIC-165</strain>
    </source>
</reference>
<name>A0A2S7U208_9BACT</name>
<dbReference type="Pfam" id="PF00171">
    <property type="entry name" value="Aldedh"/>
    <property type="match status" value="1"/>
</dbReference>
<dbReference type="Gene3D" id="3.40.309.10">
    <property type="entry name" value="Aldehyde Dehydrogenase, Chain A, domain 2"/>
    <property type="match status" value="1"/>
</dbReference>
<evidence type="ECO:0000259" key="3">
    <source>
        <dbReference type="Pfam" id="PF00171"/>
    </source>
</evidence>
<dbReference type="InterPro" id="IPR016163">
    <property type="entry name" value="Ald_DH_C"/>
</dbReference>
<evidence type="ECO:0000256" key="1">
    <source>
        <dbReference type="ARBA" id="ARBA00023002"/>
    </source>
</evidence>
<sequence length="519" mass="54340">MTLQGTSIIGANRGQGNQATGKSINPSTNEAIEPTYMAATSDELEKAVGLAAEAFQTYRHTSGKDKALFLNAIANNIEAVIEDLVARMPFETGLPEMRVRGEAGRTCGQLRMFSKLLDEGSWVDARIDRAQPDRQPLPKVDTRSMLRPLGPVAVFAASNFPLAFSTAGGDTASALAAGCPVIVKAHSSHSGTAEIVGLAVQKAVADCGLPEGVFSLVYGGGRTIGQALVKHPAIKAVGFTGSYAGGRALMDLAAAREQPIPVYAEMSAINPVVILPGAAQERGAQLAQGLYGSMTLGVGQFCTNPGLIFIHEDHAETIATETAKLVSAGSSSAMLNGGICDAYCSGLEALENNSAVKQLAKATAGEGSNQAVAALFQTDIQTLLTTAALTDEVFGPASLIVTYKNDCELIKAFQSLEGQLTASIHGTDAELVEQRELTQLMEDRAGRIAFNGFPTGVEVCASMVHGGPFPSTSDGRSTSVGTMAIYRFTRAVCWQDCPQSLLPEELKDGNPLGIQRSEV</sequence>
<dbReference type="CDD" id="cd07129">
    <property type="entry name" value="ALDH_KGSADH"/>
    <property type="match status" value="1"/>
</dbReference>